<evidence type="ECO:0000259" key="1">
    <source>
        <dbReference type="Pfam" id="PF03050"/>
    </source>
</evidence>
<dbReference type="PANTHER" id="PTHR33678">
    <property type="entry name" value="BLL1576 PROTEIN"/>
    <property type="match status" value="1"/>
</dbReference>
<dbReference type="PANTHER" id="PTHR33678:SF1">
    <property type="entry name" value="BLL1576 PROTEIN"/>
    <property type="match status" value="1"/>
</dbReference>
<protein>
    <recommendedName>
        <fullName evidence="1">Transposase IS66 central domain-containing protein</fullName>
    </recommendedName>
</protein>
<dbReference type="EMBL" id="CAACVI010000014">
    <property type="protein sequence ID" value="VEN73995.1"/>
    <property type="molecule type" value="Genomic_DNA"/>
</dbReference>
<proteinExistence type="predicted"/>
<organism evidence="2">
    <name type="scientific">uncultured Desulfobacteraceae bacterium</name>
    <dbReference type="NCBI Taxonomy" id="218296"/>
    <lineage>
        <taxon>Bacteria</taxon>
        <taxon>Pseudomonadati</taxon>
        <taxon>Thermodesulfobacteriota</taxon>
        <taxon>Desulfobacteria</taxon>
        <taxon>Desulfobacterales</taxon>
        <taxon>Desulfobacteraceae</taxon>
        <taxon>environmental samples</taxon>
    </lineage>
</organism>
<dbReference type="InterPro" id="IPR004291">
    <property type="entry name" value="Transposase_IS66_central"/>
</dbReference>
<evidence type="ECO:0000313" key="2">
    <source>
        <dbReference type="EMBL" id="VEN73995.1"/>
    </source>
</evidence>
<accession>A0A484HM90</accession>
<dbReference type="AlphaFoldDB" id="A0A484HM90"/>
<dbReference type="Pfam" id="PF03050">
    <property type="entry name" value="DDE_Tnp_IS66"/>
    <property type="match status" value="1"/>
</dbReference>
<gene>
    <name evidence="2" type="ORF">EPICR_210002</name>
</gene>
<dbReference type="InterPro" id="IPR052344">
    <property type="entry name" value="Transposase-related"/>
</dbReference>
<sequence>MDDPKVPFTNNQGERDIRMTKVQQKISGCFRSMKGAEIFCRVRGYLSTCKKNDVTPSDALRLLFQGKLPDFLNEQ</sequence>
<reference evidence="2" key="1">
    <citation type="submission" date="2019-01" db="EMBL/GenBank/DDBJ databases">
        <authorList>
            <consortium name="Genoscope - CEA"/>
            <person name="William W."/>
        </authorList>
    </citation>
    <scope>NUCLEOTIDE SEQUENCE</scope>
    <source>
        <strain evidence="2">CR-1</strain>
    </source>
</reference>
<name>A0A484HM90_9BACT</name>
<feature type="domain" description="Transposase IS66 central" evidence="1">
    <location>
        <begin position="1"/>
        <end position="37"/>
    </location>
</feature>